<dbReference type="Proteomes" id="UP000532147">
    <property type="component" value="Unassembled WGS sequence"/>
</dbReference>
<accession>A0A7Y2LA11</accession>
<protein>
    <submittedName>
        <fullName evidence="11">MHS family MFS transporter</fullName>
    </submittedName>
</protein>
<dbReference type="EMBL" id="JABERH010000016">
    <property type="protein sequence ID" value="NNH38546.1"/>
    <property type="molecule type" value="Genomic_DNA"/>
</dbReference>
<feature type="transmembrane region" description="Helical" evidence="8">
    <location>
        <begin position="315"/>
        <end position="335"/>
    </location>
</feature>
<reference evidence="13 14" key="1">
    <citation type="submission" date="2020-04" db="EMBL/GenBank/DDBJ databases">
        <title>Acinetobacter Taxon 24.</title>
        <authorList>
            <person name="Nemec A."/>
            <person name="Radolfova-Krizova L."/>
            <person name="Higgins P.G."/>
            <person name="Spanelova P."/>
        </authorList>
    </citation>
    <scope>NUCLEOTIDE SEQUENCE [LARGE SCALE GENOMIC DNA]</scope>
    <source>
        <strain evidence="12 14">ANC 4279</strain>
        <strain evidence="10 13">ANC 4280</strain>
        <strain evidence="11 15">ANC 5380</strain>
    </source>
</reference>
<dbReference type="InterPro" id="IPR005828">
    <property type="entry name" value="MFS_sugar_transport-like"/>
</dbReference>
<evidence type="ECO:0000256" key="8">
    <source>
        <dbReference type="SAM" id="Phobius"/>
    </source>
</evidence>
<dbReference type="RefSeq" id="WP_067723665.1">
    <property type="nucleotide sequence ID" value="NZ_JABERF010000004.1"/>
</dbReference>
<evidence type="ECO:0000256" key="5">
    <source>
        <dbReference type="ARBA" id="ARBA00022692"/>
    </source>
</evidence>
<keyword evidence="2" id="KW-0813">Transport</keyword>
<gene>
    <name evidence="10" type="ORF">HLH11_07740</name>
    <name evidence="12" type="ORF">HLH13_14455</name>
    <name evidence="11" type="ORF">HLH17_08785</name>
</gene>
<feature type="transmembrane region" description="Helical" evidence="8">
    <location>
        <begin position="341"/>
        <end position="365"/>
    </location>
</feature>
<sequence length="439" mass="46988">MASSNSIAASEEVVATNSKFRVLTASLVGTTIEFFDFYIYATAAVLIFPHLFFPASTDPTTATIQSLATFAIAFIARPIGAALFGHLGDRIGRKATLVAALLTMGISTVCIGLLPTYAQIGIVAPLLLALCRLGQGLGLGGEWSGAVLLATENAPEGKRAWYGMFPQLGAPIGFILATGSFLTLGAFMSEADFMQWGWRIPFIASSALVIVGLWIRLKLHETPAFQKVLDTQKEVNIPFKEVMTKHWRMLILGTIAAICTFVVFYLTTVFALNWGTTKLGYTRAEFLQLQLVATLCFAAFIPLSAVFAEKFGRKATSIGVCIASALFGLVFASMLESGNTVIVFLFLCIGLAIMGLTYGPIGTVLSEIFPTSVRYTGSALTFNLAGIFGASFAPLIATKLATTYGLQAVGYYLTAASILSLLAFLAMRETKNDDVNNQV</sequence>
<dbReference type="InterPro" id="IPR020846">
    <property type="entry name" value="MFS_dom"/>
</dbReference>
<comment type="subcellular location">
    <subcellularLocation>
        <location evidence="1">Cell inner membrane</location>
        <topology evidence="1">Multi-pass membrane protein</topology>
    </subcellularLocation>
</comment>
<evidence type="ECO:0000259" key="9">
    <source>
        <dbReference type="PROSITE" id="PS50850"/>
    </source>
</evidence>
<dbReference type="Pfam" id="PF00083">
    <property type="entry name" value="Sugar_tr"/>
    <property type="match status" value="1"/>
</dbReference>
<feature type="transmembrane region" description="Helical" evidence="8">
    <location>
        <begin position="250"/>
        <end position="274"/>
    </location>
</feature>
<dbReference type="PANTHER" id="PTHR43045:SF2">
    <property type="entry name" value="INNER MEMBRANE METABOLITE TRANSPORT PROTEIN YHJE"/>
    <property type="match status" value="1"/>
</dbReference>
<evidence type="ECO:0000256" key="3">
    <source>
        <dbReference type="ARBA" id="ARBA00022475"/>
    </source>
</evidence>
<feature type="transmembrane region" description="Helical" evidence="8">
    <location>
        <begin position="200"/>
        <end position="217"/>
    </location>
</feature>
<dbReference type="EMBL" id="JABERG010000024">
    <property type="protein sequence ID" value="NNH88878.1"/>
    <property type="molecule type" value="Genomic_DNA"/>
</dbReference>
<dbReference type="InterPro" id="IPR005829">
    <property type="entry name" value="Sugar_transporter_CS"/>
</dbReference>
<dbReference type="Proteomes" id="UP000546536">
    <property type="component" value="Unassembled WGS sequence"/>
</dbReference>
<keyword evidence="5 8" id="KW-0812">Transmembrane</keyword>
<keyword evidence="7 8" id="KW-0472">Membrane</keyword>
<dbReference type="CDD" id="cd17369">
    <property type="entry name" value="MFS_ShiA_like"/>
    <property type="match status" value="1"/>
</dbReference>
<dbReference type="PROSITE" id="PS50850">
    <property type="entry name" value="MFS"/>
    <property type="match status" value="1"/>
</dbReference>
<feature type="transmembrane region" description="Helical" evidence="8">
    <location>
        <begin position="67"/>
        <end position="85"/>
    </location>
</feature>
<dbReference type="Proteomes" id="UP000569202">
    <property type="component" value="Unassembled WGS sequence"/>
</dbReference>
<name>A0A241VJB9_9GAMM</name>
<feature type="transmembrane region" description="Helical" evidence="8">
    <location>
        <begin position="409"/>
        <end position="427"/>
    </location>
</feature>
<accession>A0A7Y2WM03</accession>
<keyword evidence="4" id="KW-0997">Cell inner membrane</keyword>
<dbReference type="PANTHER" id="PTHR43045">
    <property type="entry name" value="SHIKIMATE TRANSPORTER"/>
    <property type="match status" value="1"/>
</dbReference>
<dbReference type="STRING" id="1977878.B9T23_05530"/>
<comment type="caution">
    <text evidence="11">The sequence shown here is derived from an EMBL/GenBank/DDBJ whole genome shotgun (WGS) entry which is preliminary data.</text>
</comment>
<feature type="transmembrane region" description="Helical" evidence="8">
    <location>
        <begin position="97"/>
        <end position="130"/>
    </location>
</feature>
<organism evidence="11 15">
    <name type="scientific">Acinetobacter terrae</name>
    <dbReference type="NCBI Taxonomy" id="2731247"/>
    <lineage>
        <taxon>Bacteria</taxon>
        <taxon>Pseudomonadati</taxon>
        <taxon>Pseudomonadota</taxon>
        <taxon>Gammaproteobacteria</taxon>
        <taxon>Moraxellales</taxon>
        <taxon>Moraxellaceae</taxon>
        <taxon>Acinetobacter</taxon>
        <taxon>Acinetobacter Taxon 24</taxon>
    </lineage>
</organism>
<keyword evidence="3" id="KW-1003">Cell membrane</keyword>
<evidence type="ECO:0000313" key="13">
    <source>
        <dbReference type="Proteomes" id="UP000532147"/>
    </source>
</evidence>
<dbReference type="NCBIfam" id="TIGR00883">
    <property type="entry name" value="2A0106"/>
    <property type="match status" value="1"/>
</dbReference>
<keyword evidence="6 8" id="KW-1133">Transmembrane helix</keyword>
<keyword evidence="14" id="KW-1185">Reference proteome</keyword>
<dbReference type="AlphaFoldDB" id="A0A241VJB9"/>
<evidence type="ECO:0000256" key="2">
    <source>
        <dbReference type="ARBA" id="ARBA00022448"/>
    </source>
</evidence>
<dbReference type="PROSITE" id="PS00216">
    <property type="entry name" value="SUGAR_TRANSPORT_1"/>
    <property type="match status" value="1"/>
</dbReference>
<evidence type="ECO:0000313" key="11">
    <source>
        <dbReference type="EMBL" id="NNH77751.1"/>
    </source>
</evidence>
<dbReference type="EMBL" id="JABERL010000020">
    <property type="protein sequence ID" value="NNH77751.1"/>
    <property type="molecule type" value="Genomic_DNA"/>
</dbReference>
<evidence type="ECO:0000256" key="1">
    <source>
        <dbReference type="ARBA" id="ARBA00004429"/>
    </source>
</evidence>
<evidence type="ECO:0000313" key="12">
    <source>
        <dbReference type="EMBL" id="NNH88878.1"/>
    </source>
</evidence>
<accession>A0A7Y2WAS8</accession>
<evidence type="ECO:0000313" key="15">
    <source>
        <dbReference type="Proteomes" id="UP000569202"/>
    </source>
</evidence>
<proteinExistence type="predicted"/>
<dbReference type="SUPFAM" id="SSF103473">
    <property type="entry name" value="MFS general substrate transporter"/>
    <property type="match status" value="1"/>
</dbReference>
<evidence type="ECO:0000313" key="10">
    <source>
        <dbReference type="EMBL" id="NNH38546.1"/>
    </source>
</evidence>
<dbReference type="GO" id="GO:0005886">
    <property type="term" value="C:plasma membrane"/>
    <property type="evidence" value="ECO:0007669"/>
    <property type="project" value="UniProtKB-SubCell"/>
</dbReference>
<dbReference type="InterPro" id="IPR004736">
    <property type="entry name" value="MHS_symport"/>
</dbReference>
<accession>A0A241VJB9</accession>
<evidence type="ECO:0000256" key="4">
    <source>
        <dbReference type="ARBA" id="ARBA00022519"/>
    </source>
</evidence>
<evidence type="ECO:0000256" key="7">
    <source>
        <dbReference type="ARBA" id="ARBA00023136"/>
    </source>
</evidence>
<dbReference type="FunFam" id="1.20.1250.20:FF:000001">
    <property type="entry name" value="Dicarboxylate MFS transporter"/>
    <property type="match status" value="1"/>
</dbReference>
<dbReference type="InterPro" id="IPR036259">
    <property type="entry name" value="MFS_trans_sf"/>
</dbReference>
<feature type="transmembrane region" description="Helical" evidence="8">
    <location>
        <begin position="377"/>
        <end position="397"/>
    </location>
</feature>
<feature type="domain" description="Major facilitator superfamily (MFS) profile" evidence="9">
    <location>
        <begin position="22"/>
        <end position="432"/>
    </location>
</feature>
<evidence type="ECO:0000313" key="14">
    <source>
        <dbReference type="Proteomes" id="UP000546536"/>
    </source>
</evidence>
<feature type="transmembrane region" description="Helical" evidence="8">
    <location>
        <begin position="168"/>
        <end position="188"/>
    </location>
</feature>
<evidence type="ECO:0000256" key="6">
    <source>
        <dbReference type="ARBA" id="ARBA00022989"/>
    </source>
</evidence>
<feature type="transmembrane region" description="Helical" evidence="8">
    <location>
        <begin position="286"/>
        <end position="308"/>
    </location>
</feature>
<dbReference type="Gene3D" id="1.20.1250.20">
    <property type="entry name" value="MFS general substrate transporter like domains"/>
    <property type="match status" value="2"/>
</dbReference>
<dbReference type="GO" id="GO:0022857">
    <property type="term" value="F:transmembrane transporter activity"/>
    <property type="evidence" value="ECO:0007669"/>
    <property type="project" value="InterPro"/>
</dbReference>